<organism evidence="11">
    <name type="scientific">marine metagenome</name>
    <dbReference type="NCBI Taxonomy" id="408172"/>
    <lineage>
        <taxon>unclassified sequences</taxon>
        <taxon>metagenomes</taxon>
        <taxon>ecological metagenomes</taxon>
    </lineage>
</organism>
<evidence type="ECO:0000256" key="2">
    <source>
        <dbReference type="ARBA" id="ARBA00009897"/>
    </source>
</evidence>
<dbReference type="InterPro" id="IPR014746">
    <property type="entry name" value="Gln_synth/guanido_kin_cat_dom"/>
</dbReference>
<keyword evidence="5" id="KW-0547">Nucleotide-binding</keyword>
<evidence type="ECO:0000256" key="5">
    <source>
        <dbReference type="ARBA" id="ARBA00022741"/>
    </source>
</evidence>
<evidence type="ECO:0000256" key="1">
    <source>
        <dbReference type="ARBA" id="ARBA00004496"/>
    </source>
</evidence>
<dbReference type="GO" id="GO:0006542">
    <property type="term" value="P:glutamine biosynthetic process"/>
    <property type="evidence" value="ECO:0007669"/>
    <property type="project" value="InterPro"/>
</dbReference>
<dbReference type="PROSITE" id="PS51987">
    <property type="entry name" value="GS_CATALYTIC"/>
    <property type="match status" value="1"/>
</dbReference>
<dbReference type="InterPro" id="IPR008147">
    <property type="entry name" value="Gln_synt_N"/>
</dbReference>
<evidence type="ECO:0000256" key="8">
    <source>
        <dbReference type="SAM" id="MobiDB-lite"/>
    </source>
</evidence>
<gene>
    <name evidence="11" type="ORF">METZ01_LOCUS7542</name>
</gene>
<dbReference type="Gene3D" id="3.10.20.70">
    <property type="entry name" value="Glutamine synthetase, N-terminal domain"/>
    <property type="match status" value="1"/>
</dbReference>
<evidence type="ECO:0000256" key="7">
    <source>
        <dbReference type="ARBA" id="ARBA00030668"/>
    </source>
</evidence>
<comment type="similarity">
    <text evidence="2">Belongs to the glutamine synthetase family.</text>
</comment>
<protein>
    <recommendedName>
        <fullName evidence="7">Glutamate--ammonia ligase</fullName>
    </recommendedName>
</protein>
<dbReference type="SUPFAM" id="SSF55931">
    <property type="entry name" value="Glutamine synthetase/guanido kinase"/>
    <property type="match status" value="1"/>
</dbReference>
<dbReference type="Pfam" id="PF03951">
    <property type="entry name" value="Gln-synt_N"/>
    <property type="match status" value="1"/>
</dbReference>
<reference evidence="11" key="1">
    <citation type="submission" date="2018-05" db="EMBL/GenBank/DDBJ databases">
        <authorList>
            <person name="Lanie J.A."/>
            <person name="Ng W.-L."/>
            <person name="Kazmierczak K.M."/>
            <person name="Andrzejewski T.M."/>
            <person name="Davidsen T.M."/>
            <person name="Wayne K.J."/>
            <person name="Tettelin H."/>
            <person name="Glass J.I."/>
            <person name="Rusch D."/>
            <person name="Podicherti R."/>
            <person name="Tsui H.-C.T."/>
            <person name="Winkler M.E."/>
        </authorList>
    </citation>
    <scope>NUCLEOTIDE SEQUENCE</scope>
</reference>
<keyword evidence="4" id="KW-0436">Ligase</keyword>
<feature type="domain" description="GS beta-grasp" evidence="9">
    <location>
        <begin position="33"/>
        <end position="117"/>
    </location>
</feature>
<dbReference type="SUPFAM" id="SSF54368">
    <property type="entry name" value="Glutamine synthetase, N-terminal domain"/>
    <property type="match status" value="1"/>
</dbReference>
<dbReference type="PANTHER" id="PTHR43407">
    <property type="entry name" value="GLUTAMINE SYNTHETASE"/>
    <property type="match status" value="1"/>
</dbReference>
<dbReference type="InterPro" id="IPR008146">
    <property type="entry name" value="Gln_synth_cat_dom"/>
</dbReference>
<evidence type="ECO:0000256" key="3">
    <source>
        <dbReference type="ARBA" id="ARBA00022490"/>
    </source>
</evidence>
<dbReference type="PANTHER" id="PTHR43407:SF1">
    <property type="entry name" value="LENGSIN"/>
    <property type="match status" value="1"/>
</dbReference>
<dbReference type="InterPro" id="IPR036651">
    <property type="entry name" value="Gln_synt_N_sf"/>
</dbReference>
<evidence type="ECO:0000259" key="9">
    <source>
        <dbReference type="PROSITE" id="PS51986"/>
    </source>
</evidence>
<dbReference type="GO" id="GO:0004356">
    <property type="term" value="F:glutamine synthetase activity"/>
    <property type="evidence" value="ECO:0007669"/>
    <property type="project" value="InterPro"/>
</dbReference>
<keyword evidence="3" id="KW-0963">Cytoplasm</keyword>
<dbReference type="GO" id="GO:0019740">
    <property type="term" value="P:nitrogen utilization"/>
    <property type="evidence" value="ECO:0007669"/>
    <property type="project" value="TreeGrafter"/>
</dbReference>
<dbReference type="InterPro" id="IPR027303">
    <property type="entry name" value="Gln_synth_gly_rich_site"/>
</dbReference>
<dbReference type="FunFam" id="3.30.590.10:FF:000001">
    <property type="entry name" value="Glutamine synthetase"/>
    <property type="match status" value="1"/>
</dbReference>
<dbReference type="PROSITE" id="PS51986">
    <property type="entry name" value="GS_BETA_GRASP"/>
    <property type="match status" value="1"/>
</dbReference>
<dbReference type="PROSITE" id="PS00181">
    <property type="entry name" value="GLNA_ATP"/>
    <property type="match status" value="1"/>
</dbReference>
<keyword evidence="6" id="KW-0067">ATP-binding</keyword>
<dbReference type="InterPro" id="IPR004809">
    <property type="entry name" value="Gln_synth_I"/>
</dbReference>
<proteinExistence type="inferred from homology"/>
<feature type="region of interest" description="Disordered" evidence="8">
    <location>
        <begin position="1"/>
        <end position="22"/>
    </location>
</feature>
<accession>A0A381NLI6</accession>
<feature type="compositionally biased region" description="Polar residues" evidence="8">
    <location>
        <begin position="7"/>
        <end position="21"/>
    </location>
</feature>
<dbReference type="GO" id="GO:0005524">
    <property type="term" value="F:ATP binding"/>
    <property type="evidence" value="ECO:0007669"/>
    <property type="project" value="UniProtKB-KW"/>
</dbReference>
<dbReference type="GO" id="GO:0005737">
    <property type="term" value="C:cytoplasm"/>
    <property type="evidence" value="ECO:0007669"/>
    <property type="project" value="UniProtKB-SubCell"/>
</dbReference>
<dbReference type="GO" id="GO:0016020">
    <property type="term" value="C:membrane"/>
    <property type="evidence" value="ECO:0007669"/>
    <property type="project" value="TreeGrafter"/>
</dbReference>
<dbReference type="NCBIfam" id="TIGR00653">
    <property type="entry name" value="GlnA"/>
    <property type="match status" value="1"/>
</dbReference>
<evidence type="ECO:0000256" key="4">
    <source>
        <dbReference type="ARBA" id="ARBA00022598"/>
    </source>
</evidence>
<dbReference type="SMART" id="SM01230">
    <property type="entry name" value="Gln-synt_C"/>
    <property type="match status" value="1"/>
</dbReference>
<name>A0A381NLI6_9ZZZZ</name>
<feature type="domain" description="GS catalytic" evidence="10">
    <location>
        <begin position="125"/>
        <end position="490"/>
    </location>
</feature>
<sequence length="490" mass="55084">MTALESLPSTQHDQTQTQTPMTPKEFFKLAEEHGAEMVDLKFTDFLGAWQHCSYPIDTWDEGTFEDGVGFDGSSIRGWQGIHESDMLAVPDASTARVDPFFARPTISVLANIVDPVTREDYSRDPRHVARKAIEHMKGTGIADACYIGPEPEFFIFDDVRYEQNEHSGYYEIDSVEGAWNTSRYEEPNLGYKPRYKGGYFPVSPTDSYHELRGEMVYTMRDLGIVVEAHHHEVGTAGQGEIDLEFTELLHMADQLGWFKYIIRNVAKQHGKTVTFMPKPIFNDNGSGMHTHLSLWKDGTPLFAGDGYAGLSTMCMHAIGGVLRHARALLAFAAPTSNSYRRLVPGFEAPVNLAYSQRNRSAAVRIPMYSNSPKAKRLEFRCPDPSANGYLMFSAMLMAVLDGIENEVDPGAPLDRDIYDMSREELAQYGQTPGSLEEALAALEEDHAFLTNGGVFTDDVISGWIDYKMENEVDPLRLRPHPHEFDLYYDC</sequence>
<dbReference type="EMBL" id="UINC01000402">
    <property type="protein sequence ID" value="SUZ54688.1"/>
    <property type="molecule type" value="Genomic_DNA"/>
</dbReference>
<evidence type="ECO:0000313" key="11">
    <source>
        <dbReference type="EMBL" id="SUZ54688.1"/>
    </source>
</evidence>
<evidence type="ECO:0000259" key="10">
    <source>
        <dbReference type="PROSITE" id="PS51987"/>
    </source>
</evidence>
<dbReference type="Gene3D" id="3.30.590.10">
    <property type="entry name" value="Glutamine synthetase/guanido kinase, catalytic domain"/>
    <property type="match status" value="1"/>
</dbReference>
<evidence type="ECO:0000256" key="6">
    <source>
        <dbReference type="ARBA" id="ARBA00022840"/>
    </source>
</evidence>
<comment type="subcellular location">
    <subcellularLocation>
        <location evidence="1">Cytoplasm</location>
    </subcellularLocation>
</comment>
<dbReference type="AlphaFoldDB" id="A0A381NLI6"/>
<dbReference type="Pfam" id="PF00120">
    <property type="entry name" value="Gln-synt_C"/>
    <property type="match status" value="1"/>
</dbReference>